<organism evidence="2 3">
    <name type="scientific">Linum trigynum</name>
    <dbReference type="NCBI Taxonomy" id="586398"/>
    <lineage>
        <taxon>Eukaryota</taxon>
        <taxon>Viridiplantae</taxon>
        <taxon>Streptophyta</taxon>
        <taxon>Embryophyta</taxon>
        <taxon>Tracheophyta</taxon>
        <taxon>Spermatophyta</taxon>
        <taxon>Magnoliopsida</taxon>
        <taxon>eudicotyledons</taxon>
        <taxon>Gunneridae</taxon>
        <taxon>Pentapetalae</taxon>
        <taxon>rosids</taxon>
        <taxon>fabids</taxon>
        <taxon>Malpighiales</taxon>
        <taxon>Linaceae</taxon>
        <taxon>Linum</taxon>
    </lineage>
</organism>
<gene>
    <name evidence="2" type="ORF">LTRI10_LOCUS21969</name>
</gene>
<feature type="compositionally biased region" description="Polar residues" evidence="1">
    <location>
        <begin position="1"/>
        <end position="11"/>
    </location>
</feature>
<evidence type="ECO:0000313" key="3">
    <source>
        <dbReference type="Proteomes" id="UP001497516"/>
    </source>
</evidence>
<evidence type="ECO:0000313" key="2">
    <source>
        <dbReference type="EMBL" id="CAL1380532.1"/>
    </source>
</evidence>
<keyword evidence="3" id="KW-1185">Reference proteome</keyword>
<name>A0AAV2E414_9ROSI</name>
<proteinExistence type="predicted"/>
<dbReference type="EMBL" id="OZ034817">
    <property type="protein sequence ID" value="CAL1380532.1"/>
    <property type="molecule type" value="Genomic_DNA"/>
</dbReference>
<sequence>MAVTTKSNSTGEKAAQRAVQNKGIGVGEKGISSSSTKVNCDVQETRLQSGEPPVEERRDRLVDKFMYLMEIKGAVGRVWDMQLILDSGLEKVDSSMRETRAEIRGLREDFYFLGVPEDNDGVSANEEVVATGGDGIGGCGKGWRDRACVGSGERGATKKFWREGEQLKFGDMRQA</sequence>
<feature type="region of interest" description="Disordered" evidence="1">
    <location>
        <begin position="1"/>
        <end position="55"/>
    </location>
</feature>
<accession>A0AAV2E414</accession>
<dbReference type="AlphaFoldDB" id="A0AAV2E414"/>
<dbReference type="Proteomes" id="UP001497516">
    <property type="component" value="Chromosome 4"/>
</dbReference>
<protein>
    <submittedName>
        <fullName evidence="2">Uncharacterized protein</fullName>
    </submittedName>
</protein>
<evidence type="ECO:0000256" key="1">
    <source>
        <dbReference type="SAM" id="MobiDB-lite"/>
    </source>
</evidence>
<reference evidence="2 3" key="1">
    <citation type="submission" date="2024-04" db="EMBL/GenBank/DDBJ databases">
        <authorList>
            <person name="Fracassetti M."/>
        </authorList>
    </citation>
    <scope>NUCLEOTIDE SEQUENCE [LARGE SCALE GENOMIC DNA]</scope>
</reference>